<reference evidence="1 2" key="2">
    <citation type="journal article" date="2022" name="Mol. Ecol. Resour.">
        <title>The genomes of chicory, endive, great burdock and yacon provide insights into Asteraceae paleo-polyploidization history and plant inulin production.</title>
        <authorList>
            <person name="Fan W."/>
            <person name="Wang S."/>
            <person name="Wang H."/>
            <person name="Wang A."/>
            <person name="Jiang F."/>
            <person name="Liu H."/>
            <person name="Zhao H."/>
            <person name="Xu D."/>
            <person name="Zhang Y."/>
        </authorList>
    </citation>
    <scope>NUCLEOTIDE SEQUENCE [LARGE SCALE GENOMIC DNA]</scope>
    <source>
        <strain evidence="2">cv. Yunnan</strain>
        <tissue evidence="1">Leaves</tissue>
    </source>
</reference>
<evidence type="ECO:0000313" key="1">
    <source>
        <dbReference type="EMBL" id="KAI3725165.1"/>
    </source>
</evidence>
<sequence length="245" mass="28946">MEELDHQFENRLKMMDEQIKVIKYIASDMGELIDIIKVLPEHVGEIKSVVKSHFRIISDKVTMYEFDSMKMKFLIKHKMLEKIDIPSTSSEGQDMDSTPYPEGDIEKSFSFKPHSDRTTTFELIYPTLPYQQDTELPLQLDPIIRQRHKMIELYNLPQTDLRYIDFTGIYPKLNYLQGSSAGEIRYWYDFGAVNMIYLTSPDFPELIYLPKWILNSVKKFYQNNPTITPKGYFRLKVFSSRARLL</sequence>
<comment type="caution">
    <text evidence="1">The sequence shown here is derived from an EMBL/GenBank/DDBJ whole genome shotgun (WGS) entry which is preliminary data.</text>
</comment>
<gene>
    <name evidence="1" type="ORF">L1987_64943</name>
</gene>
<dbReference type="Proteomes" id="UP001056120">
    <property type="component" value="Linkage Group LG22"/>
</dbReference>
<proteinExistence type="predicted"/>
<name>A0ACB9BT35_9ASTR</name>
<accession>A0ACB9BT35</accession>
<evidence type="ECO:0000313" key="2">
    <source>
        <dbReference type="Proteomes" id="UP001056120"/>
    </source>
</evidence>
<keyword evidence="2" id="KW-1185">Reference proteome</keyword>
<organism evidence="1 2">
    <name type="scientific">Smallanthus sonchifolius</name>
    <dbReference type="NCBI Taxonomy" id="185202"/>
    <lineage>
        <taxon>Eukaryota</taxon>
        <taxon>Viridiplantae</taxon>
        <taxon>Streptophyta</taxon>
        <taxon>Embryophyta</taxon>
        <taxon>Tracheophyta</taxon>
        <taxon>Spermatophyta</taxon>
        <taxon>Magnoliopsida</taxon>
        <taxon>eudicotyledons</taxon>
        <taxon>Gunneridae</taxon>
        <taxon>Pentapetalae</taxon>
        <taxon>asterids</taxon>
        <taxon>campanulids</taxon>
        <taxon>Asterales</taxon>
        <taxon>Asteraceae</taxon>
        <taxon>Asteroideae</taxon>
        <taxon>Heliantheae alliance</taxon>
        <taxon>Millerieae</taxon>
        <taxon>Smallanthus</taxon>
    </lineage>
</organism>
<dbReference type="EMBL" id="CM042039">
    <property type="protein sequence ID" value="KAI3725165.1"/>
    <property type="molecule type" value="Genomic_DNA"/>
</dbReference>
<reference evidence="2" key="1">
    <citation type="journal article" date="2022" name="Mol. Ecol. Resour.">
        <title>The genomes of chicory, endive, great burdock and yacon provide insights into Asteraceae palaeo-polyploidization history and plant inulin production.</title>
        <authorList>
            <person name="Fan W."/>
            <person name="Wang S."/>
            <person name="Wang H."/>
            <person name="Wang A."/>
            <person name="Jiang F."/>
            <person name="Liu H."/>
            <person name="Zhao H."/>
            <person name="Xu D."/>
            <person name="Zhang Y."/>
        </authorList>
    </citation>
    <scope>NUCLEOTIDE SEQUENCE [LARGE SCALE GENOMIC DNA]</scope>
    <source>
        <strain evidence="2">cv. Yunnan</strain>
    </source>
</reference>
<protein>
    <submittedName>
        <fullName evidence="1">Uncharacterized protein</fullName>
    </submittedName>
</protein>